<dbReference type="Pfam" id="PF01941">
    <property type="entry name" value="AdoMet_Synthase"/>
    <property type="match status" value="1"/>
</dbReference>
<gene>
    <name evidence="1" type="ORF">GA0074694_2836</name>
</gene>
<evidence type="ECO:0000313" key="2">
    <source>
        <dbReference type="Proteomes" id="UP000198906"/>
    </source>
</evidence>
<organism evidence="1 2">
    <name type="scientific">Micromonospora inyonensis</name>
    <dbReference type="NCBI Taxonomy" id="47866"/>
    <lineage>
        <taxon>Bacteria</taxon>
        <taxon>Bacillati</taxon>
        <taxon>Actinomycetota</taxon>
        <taxon>Actinomycetes</taxon>
        <taxon>Micromonosporales</taxon>
        <taxon>Micromonosporaceae</taxon>
        <taxon>Micromonospora</taxon>
    </lineage>
</organism>
<dbReference type="Gene3D" id="3.30.300.10">
    <property type="match status" value="1"/>
</dbReference>
<dbReference type="Gene3D" id="3.30.300.280">
    <property type="entry name" value="S-adenosylmethionine synthetase, C-terminal domain"/>
    <property type="match status" value="1"/>
</dbReference>
<sequence>MQISIRHACVDPDDQPFDVAERKGVGHPDSLADLVADAFSQRYSSWCLREFGAIPNHWVDKVNLVGAAADVRFGGFDILKPADCYLFGKITDQVGATQVPIEEIFRAVVLEILPAALSDRRILEHLRLHINNTRGTAVDHDRRFYCPDAAPDINTVLATESVANDTVVCVGTSRRSLAADLAIRLERRLTAEAFRQAVPAAGTDVKVMVVRIGSALEVTAAVPFHPELVDSWPTYRTALAEAQSAVSAELKSLLDQEPRARHVTGLSLHLNTKDVPGRGYLAPFGTSLGKGDCGAVGRGNRYSGVIEPLRPASGEAPAGKNPVHHAGKIYTALAAETAERVLAETSVYTEVTIAARNGGQLDAPAHVLVSVDRDVDALTVAEIEEVVRRVVAGAPTFAARFIATEPLARFRDGVPL</sequence>
<proteinExistence type="predicted"/>
<dbReference type="InterPro" id="IPR027790">
    <property type="entry name" value="AdoMet_synthase_2_family"/>
</dbReference>
<dbReference type="GO" id="GO:0016740">
    <property type="term" value="F:transferase activity"/>
    <property type="evidence" value="ECO:0007669"/>
    <property type="project" value="UniProtKB-KW"/>
</dbReference>
<reference evidence="2" key="1">
    <citation type="submission" date="2016-06" db="EMBL/GenBank/DDBJ databases">
        <authorList>
            <person name="Varghese N."/>
        </authorList>
    </citation>
    <scope>NUCLEOTIDE SEQUENCE [LARGE SCALE GENOMIC DNA]</scope>
    <source>
        <strain evidence="2">DSM 46123</strain>
    </source>
</reference>
<dbReference type="AlphaFoldDB" id="A0A1C6RRP4"/>
<dbReference type="Proteomes" id="UP000198906">
    <property type="component" value="Unassembled WGS sequence"/>
</dbReference>
<dbReference type="STRING" id="47866.GA0074694_2836"/>
<protein>
    <submittedName>
        <fullName evidence="1">Methionine adenosyltransferase</fullName>
    </submittedName>
</protein>
<dbReference type="EMBL" id="FMHU01000001">
    <property type="protein sequence ID" value="SCL19857.1"/>
    <property type="molecule type" value="Genomic_DNA"/>
</dbReference>
<keyword evidence="1" id="KW-0808">Transferase</keyword>
<dbReference type="PANTHER" id="PTHR36697:SF1">
    <property type="entry name" value="S-ADENOSYLMETHIONINE SYNTHASE"/>
    <property type="match status" value="1"/>
</dbReference>
<evidence type="ECO:0000313" key="1">
    <source>
        <dbReference type="EMBL" id="SCL19857.1"/>
    </source>
</evidence>
<name>A0A1C6RRP4_9ACTN</name>
<accession>A0A1C6RRP4</accession>
<keyword evidence="2" id="KW-1185">Reference proteome</keyword>
<dbReference type="RefSeq" id="WP_091458043.1">
    <property type="nucleotide sequence ID" value="NZ_FMHU01000001.1"/>
</dbReference>
<dbReference type="InterPro" id="IPR042544">
    <property type="entry name" value="AdoMet_synthase_3"/>
</dbReference>
<dbReference type="PANTHER" id="PTHR36697">
    <property type="entry name" value="S-ADENOSYLMETHIONINE SYNTHASE"/>
    <property type="match status" value="1"/>
</dbReference>